<gene>
    <name evidence="1" type="ORF">C8N35_101542</name>
</gene>
<dbReference type="EMBL" id="QAYG01000001">
    <property type="protein sequence ID" value="PTW62498.1"/>
    <property type="molecule type" value="Genomic_DNA"/>
</dbReference>
<dbReference type="PANTHER" id="PTHR31687:SF3">
    <property type="entry name" value="PROTEIN URG3"/>
    <property type="match status" value="1"/>
</dbReference>
<dbReference type="Pfam" id="PF07958">
    <property type="entry name" value="DUF1688"/>
    <property type="match status" value="1"/>
</dbReference>
<reference evidence="1 2" key="1">
    <citation type="submission" date="2018-04" db="EMBL/GenBank/DDBJ databases">
        <title>Genomic Encyclopedia of Archaeal and Bacterial Type Strains, Phase II (KMG-II): from individual species to whole genera.</title>
        <authorList>
            <person name="Goeker M."/>
        </authorList>
    </citation>
    <scope>NUCLEOTIDE SEQUENCE [LARGE SCALE GENOMIC DNA]</scope>
    <source>
        <strain evidence="1 2">DSM 23382</strain>
    </source>
</reference>
<dbReference type="AlphaFoldDB" id="A0A2T5VFH7"/>
<proteinExistence type="predicted"/>
<comment type="caution">
    <text evidence="1">The sequence shown here is derived from an EMBL/GenBank/DDBJ whole genome shotgun (WGS) entry which is preliminary data.</text>
</comment>
<evidence type="ECO:0000313" key="2">
    <source>
        <dbReference type="Proteomes" id="UP000244081"/>
    </source>
</evidence>
<accession>A0A2T5VFH7</accession>
<organism evidence="1 2">
    <name type="scientific">Breoghania corrubedonensis</name>
    <dbReference type="NCBI Taxonomy" id="665038"/>
    <lineage>
        <taxon>Bacteria</taxon>
        <taxon>Pseudomonadati</taxon>
        <taxon>Pseudomonadota</taxon>
        <taxon>Alphaproteobacteria</taxon>
        <taxon>Hyphomicrobiales</taxon>
        <taxon>Stappiaceae</taxon>
        <taxon>Breoghania</taxon>
    </lineage>
</organism>
<name>A0A2T5VFH7_9HYPH</name>
<evidence type="ECO:0000313" key="1">
    <source>
        <dbReference type="EMBL" id="PTW62498.1"/>
    </source>
</evidence>
<sequence length="403" mass="42563">MTGVAVRSRAELLFEKAQGSGLEHVALDMAALDPAADRIAALIRERWPDLVLPFHSLWRRFEAGGHDRFAGLAGTRQWAGVREMGRAAVDMALVSGFVGITAPPDWAFGEGLTAERYHGADGLAIASLAMIAGGVFSGVPRDPLRADAGQLVRIASSEIAAGLQVEPGSNRIDCDGRAEDLRRLGEAVGLREDLFAREDDPRPGGLFDLLFDEGLSKPLPAARILEVLADGLAPVFAGGLELGGIPLGDTHRHPAVTGKGITPDTQGLLPLHTRLQRLVTDLAEPMVWAGIEVVELETLTAQSDPVAIGLLLDTGILSLRTPHEKETSPDTGTAASVELRGLAVALCDRLAEKLRNRLGAGDEELPLVGLLEGGMRYAAGKIALEKRGSAAPVLLFAGADRLL</sequence>
<dbReference type="Proteomes" id="UP000244081">
    <property type="component" value="Unassembled WGS sequence"/>
</dbReference>
<protein>
    <submittedName>
        <fullName evidence="1">Uncharacterized protein DUF1688</fullName>
    </submittedName>
</protein>
<keyword evidence="2" id="KW-1185">Reference proteome</keyword>
<dbReference type="InterPro" id="IPR012469">
    <property type="entry name" value="DUF1688"/>
</dbReference>
<dbReference type="PANTHER" id="PTHR31687">
    <property type="match status" value="1"/>
</dbReference>